<dbReference type="AlphaFoldDB" id="A0A2N9HGY8"/>
<dbReference type="Gene3D" id="3.30.70.270">
    <property type="match status" value="1"/>
</dbReference>
<dbReference type="PANTHER" id="PTHR24559:SF457">
    <property type="entry name" value="RNA-DIRECTED DNA POLYMERASE HOMOLOG"/>
    <property type="match status" value="1"/>
</dbReference>
<evidence type="ECO:0000256" key="1">
    <source>
        <dbReference type="SAM" id="MobiDB-lite"/>
    </source>
</evidence>
<feature type="compositionally biased region" description="Basic and acidic residues" evidence="1">
    <location>
        <begin position="813"/>
        <end position="823"/>
    </location>
</feature>
<accession>A0A2N9HGY8</accession>
<evidence type="ECO:0000259" key="3">
    <source>
        <dbReference type="Pfam" id="PF03732"/>
    </source>
</evidence>
<feature type="domain" description="Retrotransposon gag" evidence="3">
    <location>
        <begin position="140"/>
        <end position="225"/>
    </location>
</feature>
<dbReference type="Pfam" id="PF03732">
    <property type="entry name" value="Retrotrans_gag"/>
    <property type="match status" value="1"/>
</dbReference>
<dbReference type="PANTHER" id="PTHR24559">
    <property type="entry name" value="TRANSPOSON TY3-I GAG-POL POLYPROTEIN"/>
    <property type="match status" value="1"/>
</dbReference>
<feature type="compositionally biased region" description="Basic and acidic residues" evidence="1">
    <location>
        <begin position="37"/>
        <end position="59"/>
    </location>
</feature>
<feature type="compositionally biased region" description="Basic and acidic residues" evidence="1">
    <location>
        <begin position="76"/>
        <end position="87"/>
    </location>
</feature>
<dbReference type="SUPFAM" id="SSF56672">
    <property type="entry name" value="DNA/RNA polymerases"/>
    <property type="match status" value="1"/>
</dbReference>
<feature type="region of interest" description="Disordered" evidence="1">
    <location>
        <begin position="275"/>
        <end position="356"/>
    </location>
</feature>
<dbReference type="InterPro" id="IPR053134">
    <property type="entry name" value="RNA-dir_DNA_polymerase"/>
</dbReference>
<feature type="region of interest" description="Disordered" evidence="1">
    <location>
        <begin position="813"/>
        <end position="844"/>
    </location>
</feature>
<evidence type="ECO:0008006" key="5">
    <source>
        <dbReference type="Google" id="ProtNLM"/>
    </source>
</evidence>
<dbReference type="Gene3D" id="3.10.10.10">
    <property type="entry name" value="HIV Type 1 Reverse Transcriptase, subunit A, domain 1"/>
    <property type="match status" value="1"/>
</dbReference>
<dbReference type="EMBL" id="OIVN01003393">
    <property type="protein sequence ID" value="SPD10924.1"/>
    <property type="molecule type" value="Genomic_DNA"/>
</dbReference>
<sequence length="982" mass="112227">MAGETSGPGPSEQEIRMVALERKFDELLSFVQLIAKRNTEDENQRKEDDKDTGEAEPEGHSNTNATPPRPPTPPKPEGKDSQLDSKIDSLGGEDQAHTGAPEFEKYNGRGDPMIHLQMYCRKMAPYADNEPLLIQTFQDTLTGNAAEWYSQLKKISHWKELADTFLAQYGFNSQIAPDRFDLQRMEKKSNETFREYAQRWREKAARARPPLDEREMIKIFVDTLKNPYFDRMMGLQMQFFVDLIPVGDRIEDALKTKKIVDMTALMALAEQAAKKAPTKRKEGDVQMIGRNNGRPRQVLPTFTMQPIQPRPIQGPGSDSGSSPRPRHLRCRQGRKETNPMTTGGSRKEPRQFTPLPMPMTELYPILIEKSLISPIVPKPYNGPQRRDFNPNSACDFHFGEVGHTVENCGQLRHRVQDLIDHGVLKFEGLPNITTNPLPKHPEGGDSCEYHSGARGHSLDCCEEFKKKVTNLMENGIVGREEIPSKGSRQPDDPSEFDWYAEINLDDIVEDEMDLDNLQDEEADWGYFMEDDTDEWRDVDLTEFFQFPYLIVPPGFVTPEFEIFYEDGDPEVHLQKYGEKMALHLENELLMISVFPESLSKQTAAWFYQLRNLTGWDDLVRVFLERYRFNPHSILEYLGLKKDEEPYIIPDPGVGEVIVEIKEEPSVLSLPALTEEEEEEVKPLPPPNLITTATTEEEDAGPMVEGLSIHTITEEEDSTTTPPTRHCQQGEEVKTWTCVPLLQRVSSSNEITRKTSNDPHVSEIDNKTDCSLDNIDNSDEEIELPNDILEALERQDEGSKPNIEELEIVNLADTRVKSREKSRLEPAAPQSKRKHSSHSNIVPVPKKDGKVRMCVDYRDLNRASPKDNFPLPHIDTLVDNTATNVVFSFMDGFSGYNQIKMAEEDKSKTAFVTHWGTFVYDVMPFGLKNAGATYQRAMVTLFHDMIHHEIEVYVDDMIAKSRTAQDHLCRHRRKIFYYFTSIK</sequence>
<gene>
    <name evidence="4" type="ORF">FSB_LOCUS38806</name>
</gene>
<evidence type="ECO:0000313" key="4">
    <source>
        <dbReference type="EMBL" id="SPD10924.1"/>
    </source>
</evidence>
<feature type="compositionally biased region" description="Low complexity" evidence="1">
    <location>
        <begin position="305"/>
        <end position="323"/>
    </location>
</feature>
<feature type="region of interest" description="Disordered" evidence="1">
    <location>
        <begin position="35"/>
        <end position="108"/>
    </location>
</feature>
<organism evidence="4">
    <name type="scientific">Fagus sylvatica</name>
    <name type="common">Beechnut</name>
    <dbReference type="NCBI Taxonomy" id="28930"/>
    <lineage>
        <taxon>Eukaryota</taxon>
        <taxon>Viridiplantae</taxon>
        <taxon>Streptophyta</taxon>
        <taxon>Embryophyta</taxon>
        <taxon>Tracheophyta</taxon>
        <taxon>Spermatophyta</taxon>
        <taxon>Magnoliopsida</taxon>
        <taxon>eudicotyledons</taxon>
        <taxon>Gunneridae</taxon>
        <taxon>Pentapetalae</taxon>
        <taxon>rosids</taxon>
        <taxon>fabids</taxon>
        <taxon>Fagales</taxon>
        <taxon>Fagaceae</taxon>
        <taxon>Fagus</taxon>
    </lineage>
</organism>
<dbReference type="CDD" id="cd01647">
    <property type="entry name" value="RT_LTR"/>
    <property type="match status" value="1"/>
</dbReference>
<feature type="domain" description="Reverse transcriptase" evidence="2">
    <location>
        <begin position="843"/>
        <end position="967"/>
    </location>
</feature>
<protein>
    <recommendedName>
        <fullName evidence="5">Reverse transcriptase domain-containing protein</fullName>
    </recommendedName>
</protein>
<name>A0A2N9HGY8_FAGSY</name>
<dbReference type="InterPro" id="IPR005162">
    <property type="entry name" value="Retrotrans_gag_dom"/>
</dbReference>
<dbReference type="InterPro" id="IPR043502">
    <property type="entry name" value="DNA/RNA_pol_sf"/>
</dbReference>
<dbReference type="InterPro" id="IPR000477">
    <property type="entry name" value="RT_dom"/>
</dbReference>
<proteinExistence type="predicted"/>
<dbReference type="InterPro" id="IPR043128">
    <property type="entry name" value="Rev_trsase/Diguanyl_cyclase"/>
</dbReference>
<dbReference type="Pfam" id="PF00078">
    <property type="entry name" value="RVT_1"/>
    <property type="match status" value="1"/>
</dbReference>
<evidence type="ECO:0000259" key="2">
    <source>
        <dbReference type="Pfam" id="PF00078"/>
    </source>
</evidence>
<reference evidence="4" key="1">
    <citation type="submission" date="2018-02" db="EMBL/GenBank/DDBJ databases">
        <authorList>
            <person name="Cohen D.B."/>
            <person name="Kent A.D."/>
        </authorList>
    </citation>
    <scope>NUCLEOTIDE SEQUENCE</scope>
</reference>